<dbReference type="Pfam" id="PF25583">
    <property type="entry name" value="WCX"/>
    <property type="match status" value="1"/>
</dbReference>
<comment type="caution">
    <text evidence="3">The sequence shown here is derived from an EMBL/GenBank/DDBJ whole genome shotgun (WGS) entry which is preliminary data.</text>
</comment>
<evidence type="ECO:0000313" key="4">
    <source>
        <dbReference type="Proteomes" id="UP000468668"/>
    </source>
</evidence>
<keyword evidence="4" id="KW-1185">Reference proteome</keyword>
<reference evidence="3 4" key="1">
    <citation type="submission" date="2019-09" db="EMBL/GenBank/DDBJ databases">
        <title>Whole genome shotgun sequencing (WGS) of Ellagibacter isourolithinifaciens DSM 104140(T) and Adlercreutzia muris DSM 29508(T).</title>
        <authorList>
            <person name="Stoll D.A."/>
            <person name="Danylec N."/>
            <person name="Huch M."/>
        </authorList>
    </citation>
    <scope>NUCLEOTIDE SEQUENCE [LARGE SCALE GENOMIC DNA]</scope>
    <source>
        <strain evidence="3 4">DSM 104140</strain>
    </source>
</reference>
<dbReference type="PROSITE" id="PS52050">
    <property type="entry name" value="WYL"/>
    <property type="match status" value="1"/>
</dbReference>
<evidence type="ECO:0000313" key="3">
    <source>
        <dbReference type="EMBL" id="KAB1640646.1"/>
    </source>
</evidence>
<dbReference type="InterPro" id="IPR057727">
    <property type="entry name" value="WCX_dom"/>
</dbReference>
<evidence type="ECO:0000259" key="1">
    <source>
        <dbReference type="Pfam" id="PF13280"/>
    </source>
</evidence>
<gene>
    <name evidence="3" type="ORF">F8C90_05625</name>
</gene>
<dbReference type="Pfam" id="PF13280">
    <property type="entry name" value="WYL"/>
    <property type="match status" value="1"/>
</dbReference>
<dbReference type="InterPro" id="IPR026881">
    <property type="entry name" value="WYL_dom"/>
</dbReference>
<dbReference type="RefSeq" id="WP_158049481.1">
    <property type="nucleotide sequence ID" value="NZ_WAJR01000010.1"/>
</dbReference>
<dbReference type="InterPro" id="IPR051534">
    <property type="entry name" value="CBASS_pafABC_assoc_protein"/>
</dbReference>
<dbReference type="GeneID" id="98657884"/>
<proteinExistence type="predicted"/>
<dbReference type="Proteomes" id="UP000468668">
    <property type="component" value="Unassembled WGS sequence"/>
</dbReference>
<dbReference type="EMBL" id="WAJR01000010">
    <property type="protein sequence ID" value="KAB1640646.1"/>
    <property type="molecule type" value="Genomic_DNA"/>
</dbReference>
<dbReference type="PANTHER" id="PTHR34580:SF3">
    <property type="entry name" value="PROTEIN PAFB"/>
    <property type="match status" value="1"/>
</dbReference>
<protein>
    <submittedName>
        <fullName evidence="3">WYL domain-containing protein</fullName>
    </submittedName>
</protein>
<dbReference type="AlphaFoldDB" id="A0A6N6NNT1"/>
<dbReference type="OrthoDB" id="9772503at2"/>
<sequence>MAANLQKLKLLYIAKMLVEETDAVAGLTMTQILERLEARGITAERKSVYRDIESLREFGLDIQTFQRAPLEYALVTRSIELDDLMLIVDAVQSSRHLTQRKSDALVRSIKRLAPKRERDLLDRHLSVSGRIKIQGDSLLYNVDRILEAIAGKRKVSFRYFSYNAAKEKVMRRSGERYVETPVEIIVNQGVYYLVTYNPETDNFEGFRVGRMDYVEVSEERAAKVPRQSDFSVERLDNAVVGAAGGAFVDATLIADGHAMNAVVDRFGRDVASTDLGDGTARIEARIEEGPAFYGWLVRCNGTVRIEGPESLAESYKQYLRAILEQC</sequence>
<dbReference type="InterPro" id="IPR036390">
    <property type="entry name" value="WH_DNA-bd_sf"/>
</dbReference>
<name>A0A6N6NNT1_9ACTN</name>
<dbReference type="SUPFAM" id="SSF46785">
    <property type="entry name" value="Winged helix' DNA-binding domain"/>
    <property type="match status" value="1"/>
</dbReference>
<organism evidence="3 4">
    <name type="scientific">Ellagibacter isourolithinifaciens</name>
    <dbReference type="NCBI Taxonomy" id="2137581"/>
    <lineage>
        <taxon>Bacteria</taxon>
        <taxon>Bacillati</taxon>
        <taxon>Actinomycetota</taxon>
        <taxon>Coriobacteriia</taxon>
        <taxon>Eggerthellales</taxon>
        <taxon>Eggerthellaceae</taxon>
        <taxon>Ellagibacter</taxon>
    </lineage>
</organism>
<feature type="domain" description="WYL" evidence="1">
    <location>
        <begin position="142"/>
        <end position="216"/>
    </location>
</feature>
<evidence type="ECO:0000259" key="2">
    <source>
        <dbReference type="Pfam" id="PF25583"/>
    </source>
</evidence>
<feature type="domain" description="WCX" evidence="2">
    <location>
        <begin position="249"/>
        <end position="323"/>
    </location>
</feature>
<accession>A0A6N6NNT1</accession>
<dbReference type="PANTHER" id="PTHR34580">
    <property type="match status" value="1"/>
</dbReference>